<dbReference type="Proteomes" id="UP000095287">
    <property type="component" value="Unplaced"/>
</dbReference>
<proteinExistence type="predicted"/>
<keyword evidence="8" id="KW-1185">Reference proteome</keyword>
<keyword evidence="2 6" id="KW-0732">Signal</keyword>
<evidence type="ECO:0000256" key="1">
    <source>
        <dbReference type="ARBA" id="ARBA00022448"/>
    </source>
</evidence>
<dbReference type="PANTHER" id="PTHR30069:SF29">
    <property type="entry name" value="HEMOGLOBIN AND HEMOGLOBIN-HAPTOGLOBIN-BINDING PROTEIN 1-RELATED"/>
    <property type="match status" value="1"/>
</dbReference>
<dbReference type="InterPro" id="IPR039426">
    <property type="entry name" value="TonB-dep_rcpt-like"/>
</dbReference>
<keyword evidence="4" id="KW-0998">Cell outer membrane</keyword>
<name>A0A1I8ADU3_9BILA</name>
<evidence type="ECO:0000256" key="6">
    <source>
        <dbReference type="SAM" id="SignalP"/>
    </source>
</evidence>
<evidence type="ECO:0000313" key="9">
    <source>
        <dbReference type="WBParaSite" id="L893_g4428.t1"/>
    </source>
</evidence>
<dbReference type="GO" id="GO:0015344">
    <property type="term" value="F:siderophore uptake transmembrane transporter activity"/>
    <property type="evidence" value="ECO:0007669"/>
    <property type="project" value="TreeGrafter"/>
</dbReference>
<feature type="signal peptide" evidence="6">
    <location>
        <begin position="1"/>
        <end position="15"/>
    </location>
</feature>
<feature type="region of interest" description="Disordered" evidence="5">
    <location>
        <begin position="258"/>
        <end position="277"/>
    </location>
</feature>
<feature type="domain" description="Secretin/TonB short N-terminal" evidence="7">
    <location>
        <begin position="41"/>
        <end position="92"/>
    </location>
</feature>
<dbReference type="WBParaSite" id="L893_g4428.t1">
    <property type="protein sequence ID" value="L893_g4428.t1"/>
    <property type="gene ID" value="L893_g4428"/>
</dbReference>
<protein>
    <submittedName>
        <fullName evidence="9">STN domain-containing protein</fullName>
    </submittedName>
</protein>
<dbReference type="Gene3D" id="2.170.130.10">
    <property type="entry name" value="TonB-dependent receptor, plug domain"/>
    <property type="match status" value="1"/>
</dbReference>
<feature type="chain" id="PRO_5013266694" evidence="6">
    <location>
        <begin position="16"/>
        <end position="277"/>
    </location>
</feature>
<keyword evidence="3" id="KW-0472">Membrane</keyword>
<dbReference type="InterPro" id="IPR011662">
    <property type="entry name" value="Secretin/TonB_short_N"/>
</dbReference>
<dbReference type="GO" id="GO:0044718">
    <property type="term" value="P:siderophore transmembrane transport"/>
    <property type="evidence" value="ECO:0007669"/>
    <property type="project" value="TreeGrafter"/>
</dbReference>
<dbReference type="PROSITE" id="PS52016">
    <property type="entry name" value="TONB_DEPENDENT_REC_3"/>
    <property type="match status" value="1"/>
</dbReference>
<dbReference type="SMART" id="SM00965">
    <property type="entry name" value="STN"/>
    <property type="match status" value="1"/>
</dbReference>
<reference evidence="9" key="1">
    <citation type="submission" date="2016-11" db="UniProtKB">
        <authorList>
            <consortium name="WormBaseParasite"/>
        </authorList>
    </citation>
    <scope>IDENTIFICATION</scope>
</reference>
<evidence type="ECO:0000256" key="4">
    <source>
        <dbReference type="ARBA" id="ARBA00023237"/>
    </source>
</evidence>
<dbReference type="GO" id="GO:0019867">
    <property type="term" value="C:outer membrane"/>
    <property type="evidence" value="ECO:0007669"/>
    <property type="project" value="InterPro"/>
</dbReference>
<dbReference type="SUPFAM" id="SSF56935">
    <property type="entry name" value="Porins"/>
    <property type="match status" value="1"/>
</dbReference>
<dbReference type="PANTHER" id="PTHR30069">
    <property type="entry name" value="TONB-DEPENDENT OUTER MEMBRANE RECEPTOR"/>
    <property type="match status" value="1"/>
</dbReference>
<dbReference type="Gene3D" id="3.55.50.30">
    <property type="match status" value="1"/>
</dbReference>
<organism evidence="8 9">
    <name type="scientific">Steinernema glaseri</name>
    <dbReference type="NCBI Taxonomy" id="37863"/>
    <lineage>
        <taxon>Eukaryota</taxon>
        <taxon>Metazoa</taxon>
        <taxon>Ecdysozoa</taxon>
        <taxon>Nematoda</taxon>
        <taxon>Chromadorea</taxon>
        <taxon>Rhabditida</taxon>
        <taxon>Tylenchina</taxon>
        <taxon>Panagrolaimomorpha</taxon>
        <taxon>Strongyloidoidea</taxon>
        <taxon>Steinernematidae</taxon>
        <taxon>Steinernema</taxon>
    </lineage>
</organism>
<dbReference type="InterPro" id="IPR012910">
    <property type="entry name" value="Plug_dom"/>
</dbReference>
<evidence type="ECO:0000256" key="5">
    <source>
        <dbReference type="SAM" id="MobiDB-lite"/>
    </source>
</evidence>
<accession>A0A1I8ADU3</accession>
<evidence type="ECO:0000256" key="3">
    <source>
        <dbReference type="ARBA" id="ARBA00023136"/>
    </source>
</evidence>
<dbReference type="InterPro" id="IPR037066">
    <property type="entry name" value="Plug_dom_sf"/>
</dbReference>
<evidence type="ECO:0000256" key="2">
    <source>
        <dbReference type="ARBA" id="ARBA00022729"/>
    </source>
</evidence>
<evidence type="ECO:0000313" key="8">
    <source>
        <dbReference type="Proteomes" id="UP000095287"/>
    </source>
</evidence>
<dbReference type="AlphaFoldDB" id="A0A1I8ADU3"/>
<evidence type="ECO:0000259" key="7">
    <source>
        <dbReference type="SMART" id="SM00965"/>
    </source>
</evidence>
<dbReference type="Pfam" id="PF07715">
    <property type="entry name" value="Plug"/>
    <property type="match status" value="1"/>
</dbReference>
<dbReference type="Pfam" id="PF07660">
    <property type="entry name" value="STN"/>
    <property type="match status" value="1"/>
</dbReference>
<keyword evidence="1" id="KW-0813">Transport</keyword>
<sequence>MASVLLLMPPMQAYAAGPMVLDMASQPLADALLQIGRQAQVEIAFSPGQVREKRAVALQGELTVEQALDTLLTPWGLAARAQGDQRYTIVTAPVAKGLSVLEPVRVQGQRVGERNYTREELDQRAAGNRDLSSLLADNPAVRQNEAAKTSANRGSLALEDISFYGASPFQNQFQIDGISSTNQIDPASRNLNLQVGNVPAYAQAYNLDTNMLESVTVLDSSIPVEYGRFTGGVVDAKVRDPKGDNSFRADFSYNSSGLTSQTVPEEQIGRASCRERV</sequence>